<accession>A0A7X2HJA9</accession>
<dbReference type="RefSeq" id="WP_154205590.1">
    <property type="nucleotide sequence ID" value="NZ_WJYN01000001.1"/>
</dbReference>
<feature type="chain" id="PRO_5030692822" evidence="1">
    <location>
        <begin position="24"/>
        <end position="147"/>
    </location>
</feature>
<organism evidence="2 3">
    <name type="scientific">Ralstonia pickettii</name>
    <name type="common">Burkholderia pickettii</name>
    <dbReference type="NCBI Taxonomy" id="329"/>
    <lineage>
        <taxon>Bacteria</taxon>
        <taxon>Pseudomonadati</taxon>
        <taxon>Pseudomonadota</taxon>
        <taxon>Betaproteobacteria</taxon>
        <taxon>Burkholderiales</taxon>
        <taxon>Burkholderiaceae</taxon>
        <taxon>Ralstonia</taxon>
    </lineage>
</organism>
<dbReference type="AlphaFoldDB" id="A0A7X2HJA9"/>
<proteinExistence type="predicted"/>
<evidence type="ECO:0000313" key="3">
    <source>
        <dbReference type="Proteomes" id="UP000441032"/>
    </source>
</evidence>
<evidence type="ECO:0000313" key="2">
    <source>
        <dbReference type="EMBL" id="MRS97501.1"/>
    </source>
</evidence>
<reference evidence="2 3" key="1">
    <citation type="submission" date="2019-11" db="EMBL/GenBank/DDBJ databases">
        <title>Phenotypic characterization of an OXA-22 and OXA-60 co-producing Ralstonia pickettii clinical strain.</title>
        <authorList>
            <person name="He F."/>
        </authorList>
    </citation>
    <scope>NUCLEOTIDE SEQUENCE [LARGE SCALE GENOMIC DNA]</scope>
    <source>
        <strain evidence="2 3">PSLESD1</strain>
    </source>
</reference>
<sequence>MLKVYTATAVALAAAVGANSALAGGSHDGVIYFTGAIVEAGFHVQPALQVTGASEGVQPRRSVSGDQVVLDFRSTAVRVVPVDVSVEARAASSLRPLRVSDGGGKADVLVKYGGFKGNLLAANNGTLTLSRAPGAESAVAVVTLSYQ</sequence>
<dbReference type="EMBL" id="WJYN01000001">
    <property type="protein sequence ID" value="MRS97501.1"/>
    <property type="molecule type" value="Genomic_DNA"/>
</dbReference>
<gene>
    <name evidence="2" type="ORF">GJQ57_02410</name>
</gene>
<keyword evidence="1" id="KW-0732">Signal</keyword>
<evidence type="ECO:0000256" key="1">
    <source>
        <dbReference type="SAM" id="SignalP"/>
    </source>
</evidence>
<comment type="caution">
    <text evidence="2">The sequence shown here is derived from an EMBL/GenBank/DDBJ whole genome shotgun (WGS) entry which is preliminary data.</text>
</comment>
<name>A0A7X2HJA9_RALPI</name>
<dbReference type="Proteomes" id="UP000441032">
    <property type="component" value="Unassembled WGS sequence"/>
</dbReference>
<feature type="signal peptide" evidence="1">
    <location>
        <begin position="1"/>
        <end position="23"/>
    </location>
</feature>
<protein>
    <submittedName>
        <fullName evidence="2">Uncharacterized protein</fullName>
    </submittedName>
</protein>